<dbReference type="InterPro" id="IPR050834">
    <property type="entry name" value="Glycosyltransf_2"/>
</dbReference>
<dbReference type="SUPFAM" id="SSF53448">
    <property type="entry name" value="Nucleotide-diphospho-sugar transferases"/>
    <property type="match status" value="1"/>
</dbReference>
<dbReference type="Proteomes" id="UP001151133">
    <property type="component" value="Unassembled WGS sequence"/>
</dbReference>
<gene>
    <name evidence="2" type="ORF">OIU80_01165</name>
</gene>
<dbReference type="PANTHER" id="PTHR43685:SF2">
    <property type="entry name" value="GLYCOSYLTRANSFERASE 2-LIKE DOMAIN-CONTAINING PROTEIN"/>
    <property type="match status" value="1"/>
</dbReference>
<dbReference type="PANTHER" id="PTHR43685">
    <property type="entry name" value="GLYCOSYLTRANSFERASE"/>
    <property type="match status" value="1"/>
</dbReference>
<accession>A0A9X3BZX5</accession>
<dbReference type="RefSeq" id="WP_264285281.1">
    <property type="nucleotide sequence ID" value="NZ_JAOZEV010000001.1"/>
</dbReference>
<protein>
    <submittedName>
        <fullName evidence="2">Glycosyltransferase</fullName>
        <ecNumber evidence="2">2.4.-.-</ecNumber>
    </submittedName>
</protein>
<keyword evidence="3" id="KW-1185">Reference proteome</keyword>
<feature type="domain" description="Glycosyltransferase 2-like" evidence="1">
    <location>
        <begin position="3"/>
        <end position="124"/>
    </location>
</feature>
<dbReference type="GO" id="GO:0016757">
    <property type="term" value="F:glycosyltransferase activity"/>
    <property type="evidence" value="ECO:0007669"/>
    <property type="project" value="UniProtKB-KW"/>
</dbReference>
<name>A0A9X3BZX5_9FLAO</name>
<reference evidence="2" key="1">
    <citation type="submission" date="2022-10" db="EMBL/GenBank/DDBJ databases">
        <title>Two novel species of Flavobacterium.</title>
        <authorList>
            <person name="Liu Q."/>
            <person name="Xin Y.-H."/>
        </authorList>
    </citation>
    <scope>NUCLEOTIDE SEQUENCE</scope>
    <source>
        <strain evidence="2">LS1R47</strain>
    </source>
</reference>
<dbReference type="EMBL" id="JAOZEV010000001">
    <property type="protein sequence ID" value="MCV9930880.1"/>
    <property type="molecule type" value="Genomic_DNA"/>
</dbReference>
<evidence type="ECO:0000313" key="3">
    <source>
        <dbReference type="Proteomes" id="UP001151133"/>
    </source>
</evidence>
<evidence type="ECO:0000313" key="2">
    <source>
        <dbReference type="EMBL" id="MCV9930880.1"/>
    </source>
</evidence>
<proteinExistence type="predicted"/>
<dbReference type="Pfam" id="PF00535">
    <property type="entry name" value="Glycos_transf_2"/>
    <property type="match status" value="1"/>
</dbReference>
<dbReference type="InterPro" id="IPR001173">
    <property type="entry name" value="Glyco_trans_2-like"/>
</dbReference>
<comment type="caution">
    <text evidence="2">The sequence shown here is derived from an EMBL/GenBank/DDBJ whole genome shotgun (WGS) entry which is preliminary data.</text>
</comment>
<evidence type="ECO:0000259" key="1">
    <source>
        <dbReference type="Pfam" id="PF00535"/>
    </source>
</evidence>
<dbReference type="AlphaFoldDB" id="A0A9X3BZX5"/>
<dbReference type="InterPro" id="IPR029044">
    <property type="entry name" value="Nucleotide-diphossugar_trans"/>
</dbReference>
<dbReference type="Gene3D" id="3.90.550.10">
    <property type="entry name" value="Spore Coat Polysaccharide Biosynthesis Protein SpsA, Chain A"/>
    <property type="match status" value="1"/>
</dbReference>
<dbReference type="EC" id="2.4.-.-" evidence="2"/>
<keyword evidence="2" id="KW-0328">Glycosyltransferase</keyword>
<sequence length="305" mass="35706">MLSILIPVYNYNICPLVNELHRQCLKSEIEFEIICQDDGSNQYLIKNTEINQLKNTSYTVLKHNIGRSAIRNLLAQKAHFENLLFLDADTLPIHSNFISNYILQVNNEEKVVYGGIQYQKESPIESEILRWVYGKSREALVVEKRQENPYLSLLTLNFLITKSIFKKVCFNEKIPNLRHEDTLFSFELKQNSIQIIHIDNPVYHLGIESSEAFLKKSEESVSGLKYLVDKKLIDVEYVKLSHYYKIIDKYKLSVFYGNLFLFFKSSLKKNLLSDSPSLFIFDLYRLGFYQIINQDLTTESSKTFH</sequence>
<keyword evidence="2" id="KW-0808">Transferase</keyword>
<organism evidence="2 3">
    <name type="scientific">Flavobacterium frigoritolerans</name>
    <dbReference type="NCBI Taxonomy" id="2987686"/>
    <lineage>
        <taxon>Bacteria</taxon>
        <taxon>Pseudomonadati</taxon>
        <taxon>Bacteroidota</taxon>
        <taxon>Flavobacteriia</taxon>
        <taxon>Flavobacteriales</taxon>
        <taxon>Flavobacteriaceae</taxon>
        <taxon>Flavobacterium</taxon>
    </lineage>
</organism>